<dbReference type="InterPro" id="IPR004404">
    <property type="entry name" value="DihydroxyA_deHydtase"/>
</dbReference>
<name>A0A133VIU1_9EURY</name>
<keyword evidence="9 15" id="KW-0456">Lyase</keyword>
<evidence type="ECO:0000256" key="9">
    <source>
        <dbReference type="ARBA" id="ARBA00023239"/>
    </source>
</evidence>
<dbReference type="AlphaFoldDB" id="A0A133VIU1"/>
<dbReference type="GO" id="GO:0009099">
    <property type="term" value="P:L-valine biosynthetic process"/>
    <property type="evidence" value="ECO:0007669"/>
    <property type="project" value="UniProtKB-UniRule"/>
</dbReference>
<keyword evidence="4 15" id="KW-0001">2Fe-2S</keyword>
<comment type="caution">
    <text evidence="15">Lacks conserved residue(s) required for the propagation of feature annotation.</text>
</comment>
<dbReference type="HAMAP" id="MF_00012">
    <property type="entry name" value="IlvD"/>
    <property type="match status" value="1"/>
</dbReference>
<comment type="catalytic activity">
    <reaction evidence="11">
        <text>(2R)-2,3-dihydroxy-3-methylbutanoate = 3-methyl-2-oxobutanoate + H2O</text>
        <dbReference type="Rhea" id="RHEA:24809"/>
        <dbReference type="ChEBI" id="CHEBI:11851"/>
        <dbReference type="ChEBI" id="CHEBI:15377"/>
        <dbReference type="ChEBI" id="CHEBI:49072"/>
        <dbReference type="EC" id="4.2.1.9"/>
    </reaction>
    <physiologicalReaction direction="left-to-right" evidence="11">
        <dbReference type="Rhea" id="RHEA:24810"/>
    </physiologicalReaction>
</comment>
<comment type="cofactor">
    <cofactor evidence="1 15">
        <name>Mg(2+)</name>
        <dbReference type="ChEBI" id="CHEBI:18420"/>
    </cofactor>
</comment>
<evidence type="ECO:0000259" key="16">
    <source>
        <dbReference type="Pfam" id="PF00920"/>
    </source>
</evidence>
<dbReference type="FunFam" id="3.50.30.80:FF:000001">
    <property type="entry name" value="Dihydroxy-acid dehydratase"/>
    <property type="match status" value="1"/>
</dbReference>
<dbReference type="SUPFAM" id="SSF143975">
    <property type="entry name" value="IlvD/EDD N-terminal domain-like"/>
    <property type="match status" value="1"/>
</dbReference>
<feature type="binding site" description="via carbamate group" evidence="15">
    <location>
        <position position="109"/>
    </location>
    <ligand>
        <name>Mg(2+)</name>
        <dbReference type="ChEBI" id="CHEBI:18420"/>
    </ligand>
</feature>
<evidence type="ECO:0000256" key="6">
    <source>
        <dbReference type="ARBA" id="ARBA00022842"/>
    </source>
</evidence>
<dbReference type="InterPro" id="IPR020558">
    <property type="entry name" value="DiOHA_6PGluconate_deHydtase_CS"/>
</dbReference>
<comment type="cofactor">
    <cofactor evidence="15">
        <name>[2Fe-2S] cluster</name>
        <dbReference type="ChEBI" id="CHEBI:190135"/>
    </cofactor>
    <text evidence="15">Binds 1 [2Fe-2S] cluster per subunit. This cluster acts as a Lewis acid cofactor.</text>
</comment>
<evidence type="ECO:0000256" key="7">
    <source>
        <dbReference type="ARBA" id="ARBA00023004"/>
    </source>
</evidence>
<dbReference type="Proteomes" id="UP000070491">
    <property type="component" value="Unassembled WGS sequence"/>
</dbReference>
<dbReference type="UniPathway" id="UPA00047">
    <property type="reaction ID" value="UER00057"/>
</dbReference>
<keyword evidence="3 15" id="KW-0028">Amino-acid biosynthesis</keyword>
<feature type="domain" description="Dihydroxy-acid/6-phosphogluconate dehydratase N-terminal" evidence="16">
    <location>
        <begin position="19"/>
        <end position="334"/>
    </location>
</feature>
<dbReference type="Pfam" id="PF24877">
    <property type="entry name" value="ILV_EDD_C"/>
    <property type="match status" value="1"/>
</dbReference>
<evidence type="ECO:0000313" key="19">
    <source>
        <dbReference type="Proteomes" id="UP000070491"/>
    </source>
</evidence>
<comment type="caution">
    <text evidence="18">The sequence shown here is derived from an EMBL/GenBank/DDBJ whole genome shotgun (WGS) entry which is preliminary data.</text>
</comment>
<dbReference type="GO" id="GO:0051537">
    <property type="term" value="F:2 iron, 2 sulfur cluster binding"/>
    <property type="evidence" value="ECO:0007669"/>
    <property type="project" value="UniProtKB-UniRule"/>
</dbReference>
<comment type="catalytic activity">
    <reaction evidence="15">
        <text>(2R,3R)-2,3-dihydroxy-3-methylpentanoate = (S)-3-methyl-2-oxopentanoate + H2O</text>
        <dbReference type="Rhea" id="RHEA:27694"/>
        <dbReference type="ChEBI" id="CHEBI:15377"/>
        <dbReference type="ChEBI" id="CHEBI:35146"/>
        <dbReference type="ChEBI" id="CHEBI:49258"/>
        <dbReference type="EC" id="4.2.1.9"/>
    </reaction>
</comment>
<feature type="binding site" evidence="15">
    <location>
        <position position="66"/>
    </location>
    <ligand>
        <name>Mg(2+)</name>
        <dbReference type="ChEBI" id="CHEBI:18420"/>
    </ligand>
</feature>
<evidence type="ECO:0000256" key="14">
    <source>
        <dbReference type="ARBA" id="ARBA00029490"/>
    </source>
</evidence>
<comment type="function">
    <text evidence="15">Functions in the biosynthesis of branched-chain amino acids. Catalyzes the dehydration of (2R,3R)-2,3-dihydroxy-3-methylpentanoate (2,3-dihydroxy-3-methylvalerate) into 2-oxo-3-methylpentanoate (2-oxo-3-methylvalerate) and of (2R)-2,3-dihydroxy-3-methylbutanoate (2,3-dihydroxyisovalerate) into 2-oxo-3-methylbutanoate (2-oxoisovalerate), the penultimate precursor to L-isoleucine and L-valine, respectively.</text>
</comment>
<feature type="active site" description="Proton acceptor" evidence="15">
    <location>
        <position position="454"/>
    </location>
</feature>
<dbReference type="PANTHER" id="PTHR43661">
    <property type="entry name" value="D-XYLONATE DEHYDRATASE"/>
    <property type="match status" value="1"/>
</dbReference>
<protein>
    <recommendedName>
        <fullName evidence="14 15">Dihydroxy-acid dehydratase</fullName>
        <shortName evidence="15">DAD</shortName>
        <ecNumber evidence="14 15">4.2.1.9</ecNumber>
    </recommendedName>
</protein>
<sequence length="543" mass="57517">MPMRALLKADDLNDEDLEKPLVAIANSWNQVVPGHLHLGSLGEKVSAGVKEAGGTPLEFQTIGMCDGIGMGTHGMRFSLPSREVIANSLEVMLEGQRFDAVVALASCDKIVPGMLMALARVDIPSIMITGGPMLPGEWKDKKLDVISAFEAIGEVQSNKITEEEAKEIENRACPGAGSCAGLFTANTMACLTEAMGMSLPGTATAHAVHEKKAEIAEESGKQIIDLLEKGIKPSDILDSKAFDNAIVVDMALGGSTNTVLHLPAIAAEAGVELNLERFDQISRKVPQISSLRPGGDHMMIDLEKAGGIPAVLKRLEDNLNLDSITVSGKTLGENLEGAEVLDDEVIRPKSNPYRETGGIAILQGNLAPEGSVVKYGAVSPKMWQHEGPARVFESEEEAEKAILNNEIEEGDVVVIRYEGPKGGPGMREMLGPTSAIAGMGMSESVALVTDGRFSGGTRGLAIGHVCPEAAAGGPIAIIEEGDTISIDIEERNLELLVNDSEIEERLQDWEPPELEFKGGYLAVYSQMVGSAAEGAVLHGNDNS</sequence>
<evidence type="ECO:0000256" key="1">
    <source>
        <dbReference type="ARBA" id="ARBA00001946"/>
    </source>
</evidence>
<evidence type="ECO:0000256" key="8">
    <source>
        <dbReference type="ARBA" id="ARBA00023014"/>
    </source>
</evidence>
<dbReference type="InterPro" id="IPR056740">
    <property type="entry name" value="ILV_EDD_C"/>
</dbReference>
<comment type="subunit">
    <text evidence="15">Homodimer.</text>
</comment>
<dbReference type="NCBIfam" id="TIGR00110">
    <property type="entry name" value="ilvD"/>
    <property type="match status" value="1"/>
</dbReference>
<dbReference type="PANTHER" id="PTHR43661:SF3">
    <property type="entry name" value="D-XYLONATE DEHYDRATASE YAGF-RELATED"/>
    <property type="match status" value="1"/>
</dbReference>
<evidence type="ECO:0000256" key="13">
    <source>
        <dbReference type="ARBA" id="ARBA00029437"/>
    </source>
</evidence>
<organism evidence="18 19">
    <name type="scientific">candidate division MSBL1 archaeon SCGC-AAA382F02</name>
    <dbReference type="NCBI Taxonomy" id="1698282"/>
    <lineage>
        <taxon>Archaea</taxon>
        <taxon>Methanobacteriati</taxon>
        <taxon>Methanobacteriota</taxon>
        <taxon>candidate division MSBL1</taxon>
    </lineage>
</organism>
<dbReference type="SUPFAM" id="SSF52016">
    <property type="entry name" value="LeuD/IlvD-like"/>
    <property type="match status" value="1"/>
</dbReference>
<keyword evidence="8 15" id="KW-0411">Iron-sulfur</keyword>
<dbReference type="PATRIC" id="fig|1698282.3.peg.336"/>
<evidence type="ECO:0000256" key="4">
    <source>
        <dbReference type="ARBA" id="ARBA00022714"/>
    </source>
</evidence>
<evidence type="ECO:0000256" key="3">
    <source>
        <dbReference type="ARBA" id="ARBA00022605"/>
    </source>
</evidence>
<reference evidence="18 19" key="1">
    <citation type="journal article" date="2016" name="Sci. Rep.">
        <title>Metabolic traits of an uncultured archaeal lineage -MSBL1- from brine pools of the Red Sea.</title>
        <authorList>
            <person name="Mwirichia R."/>
            <person name="Alam I."/>
            <person name="Rashid M."/>
            <person name="Vinu M."/>
            <person name="Ba-Alawi W."/>
            <person name="Anthony Kamau A."/>
            <person name="Kamanda Ngugi D."/>
            <person name="Goker M."/>
            <person name="Klenk H.P."/>
            <person name="Bajic V."/>
            <person name="Stingl U."/>
        </authorList>
    </citation>
    <scope>NUCLEOTIDE SEQUENCE [LARGE SCALE GENOMIC DNA]</scope>
    <source>
        <strain evidence="18">SCGC-AAA382F02</strain>
    </source>
</reference>
<evidence type="ECO:0000259" key="17">
    <source>
        <dbReference type="Pfam" id="PF24877"/>
    </source>
</evidence>
<keyword evidence="7 15" id="KW-0408">Iron</keyword>
<evidence type="ECO:0000256" key="5">
    <source>
        <dbReference type="ARBA" id="ARBA00022723"/>
    </source>
</evidence>
<keyword evidence="6 15" id="KW-0460">Magnesium</keyword>
<dbReference type="NCBIfam" id="NF002068">
    <property type="entry name" value="PRK00911.1"/>
    <property type="match status" value="1"/>
</dbReference>
<comment type="pathway">
    <text evidence="12 15">Amino-acid biosynthesis; L-valine biosynthesis; L-valine from pyruvate: step 3/4.</text>
</comment>
<dbReference type="PROSITE" id="PS00886">
    <property type="entry name" value="ILVD_EDD_1"/>
    <property type="match status" value="1"/>
</dbReference>
<dbReference type="Gene3D" id="3.50.30.80">
    <property type="entry name" value="IlvD/EDD C-terminal domain-like"/>
    <property type="match status" value="1"/>
</dbReference>
<dbReference type="InterPro" id="IPR000581">
    <property type="entry name" value="ILV_EDD_N"/>
</dbReference>
<dbReference type="Pfam" id="PF00920">
    <property type="entry name" value="ILVD_EDD_N"/>
    <property type="match status" value="1"/>
</dbReference>
<dbReference type="GO" id="GO:0004160">
    <property type="term" value="F:dihydroxy-acid dehydratase activity"/>
    <property type="evidence" value="ECO:0007669"/>
    <property type="project" value="UniProtKB-UniRule"/>
</dbReference>
<keyword evidence="5 15" id="KW-0479">Metal-binding</keyword>
<comment type="similarity">
    <text evidence="2 15">Belongs to the IlvD/Edd family.</text>
</comment>
<evidence type="ECO:0000256" key="2">
    <source>
        <dbReference type="ARBA" id="ARBA00006486"/>
    </source>
</evidence>
<dbReference type="EC" id="4.2.1.9" evidence="14 15"/>
<feature type="binding site" evidence="15">
    <location>
        <position position="428"/>
    </location>
    <ligand>
        <name>Mg(2+)</name>
        <dbReference type="ChEBI" id="CHEBI:18420"/>
    </ligand>
</feature>
<dbReference type="GO" id="GO:0009097">
    <property type="term" value="P:isoleucine biosynthetic process"/>
    <property type="evidence" value="ECO:0007669"/>
    <property type="project" value="UniProtKB-UniRule"/>
</dbReference>
<keyword evidence="19" id="KW-1185">Reference proteome</keyword>
<evidence type="ECO:0000313" key="18">
    <source>
        <dbReference type="EMBL" id="KXB06330.1"/>
    </source>
</evidence>
<comment type="pathway">
    <text evidence="13 15">Amino-acid biosynthesis; L-isoleucine biosynthesis; L-isoleucine from 2-oxobutanoate: step 3/4.</text>
</comment>
<proteinExistence type="inferred from homology"/>
<keyword evidence="10 15" id="KW-0100">Branched-chain amino acid biosynthesis</keyword>
<dbReference type="InterPro" id="IPR037237">
    <property type="entry name" value="IlvD/EDD_N"/>
</dbReference>
<gene>
    <name evidence="15" type="primary">ilvD</name>
    <name evidence="18" type="ORF">AKJ53_00655</name>
</gene>
<dbReference type="GO" id="GO:0000287">
    <property type="term" value="F:magnesium ion binding"/>
    <property type="evidence" value="ECO:0007669"/>
    <property type="project" value="UniProtKB-UniRule"/>
</dbReference>
<evidence type="ECO:0000256" key="10">
    <source>
        <dbReference type="ARBA" id="ARBA00023304"/>
    </source>
</evidence>
<feature type="domain" description="Dihydroxy-acid/6-phosphogluconate dehydratase C-terminal" evidence="17">
    <location>
        <begin position="344"/>
        <end position="535"/>
    </location>
</feature>
<dbReference type="EMBL" id="LHYG01000006">
    <property type="protein sequence ID" value="KXB06330.1"/>
    <property type="molecule type" value="Genomic_DNA"/>
</dbReference>
<feature type="modified residue" description="N6-carboxylysine" evidence="15">
    <location>
        <position position="109"/>
    </location>
</feature>
<evidence type="ECO:0000256" key="11">
    <source>
        <dbReference type="ARBA" id="ARBA00029304"/>
    </source>
</evidence>
<accession>A0A133VIU1</accession>
<evidence type="ECO:0000256" key="12">
    <source>
        <dbReference type="ARBA" id="ARBA00029436"/>
    </source>
</evidence>
<dbReference type="GO" id="GO:0005829">
    <property type="term" value="C:cytosol"/>
    <property type="evidence" value="ECO:0007669"/>
    <property type="project" value="TreeGrafter"/>
</dbReference>
<dbReference type="InterPro" id="IPR042096">
    <property type="entry name" value="Dihydro-acid_dehy_C"/>
</dbReference>
<dbReference type="UniPathway" id="UPA00049">
    <property type="reaction ID" value="UER00061"/>
</dbReference>
<feature type="binding site" evidence="15">
    <location>
        <position position="108"/>
    </location>
    <ligand>
        <name>Mg(2+)</name>
        <dbReference type="ChEBI" id="CHEBI:18420"/>
    </ligand>
</feature>
<dbReference type="PROSITE" id="PS00887">
    <property type="entry name" value="ILVD_EDD_2"/>
    <property type="match status" value="1"/>
</dbReference>
<evidence type="ECO:0000256" key="15">
    <source>
        <dbReference type="HAMAP-Rule" id="MF_00012"/>
    </source>
</evidence>